<keyword evidence="4" id="KW-1003">Cell membrane</keyword>
<feature type="domain" description="Arabinosyltransferas concanavalin like" evidence="15">
    <location>
        <begin position="68"/>
        <end position="227"/>
    </location>
</feature>
<keyword evidence="8 12" id="KW-1133">Transmembrane helix</keyword>
<evidence type="ECO:0000256" key="8">
    <source>
        <dbReference type="ARBA" id="ARBA00022989"/>
    </source>
</evidence>
<feature type="transmembrane region" description="Helical" evidence="12">
    <location>
        <begin position="538"/>
        <end position="559"/>
    </location>
</feature>
<evidence type="ECO:0000256" key="2">
    <source>
        <dbReference type="ARBA" id="ARBA00004651"/>
    </source>
</evidence>
<dbReference type="Gene3D" id="2.60.120.940">
    <property type="entry name" value="EmbC, C-terminal domain, subdomain 2"/>
    <property type="match status" value="1"/>
</dbReference>
<feature type="transmembrane region" description="Helical" evidence="12">
    <location>
        <begin position="436"/>
        <end position="463"/>
    </location>
</feature>
<evidence type="ECO:0000256" key="3">
    <source>
        <dbReference type="ARBA" id="ARBA00008195"/>
    </source>
</evidence>
<evidence type="ECO:0000256" key="9">
    <source>
        <dbReference type="ARBA" id="ARBA00023136"/>
    </source>
</evidence>
<keyword evidence="10" id="KW-0961">Cell wall biogenesis/degradation</keyword>
<protein>
    <submittedName>
        <fullName evidence="16">Arabinosyltransferase domain-containing protein</fullName>
    </submittedName>
</protein>
<feature type="region of interest" description="Disordered" evidence="11">
    <location>
        <begin position="778"/>
        <end position="870"/>
    </location>
</feature>
<evidence type="ECO:0000259" key="14">
    <source>
        <dbReference type="Pfam" id="PF14896"/>
    </source>
</evidence>
<sequence>MSTTDPARDGDDTADQTTSGGTSVSTIETTAAVAPPSARRLRIVRIVAVVTGLLGALLALSTPLLPVNQTTAQLSWPQQTVGNIAAPLVSFVPIDADVSVPCSTAARLPSYGGNLLSTIPPDGSDAYARGLFVSVTSDTIQVTDRNVVLVNTPRAAAQSDPNCRIEMRFDGTGTRAQIVGLPSTASGQLTFGVGDPNLRPQIVGVYTDLPSSTPADGLSVRATIDTRFVTTPTALKLTAIVLGIALTLMSLVSLGILDSGDGRRHRRFLPAGWFTLRPVDALIVGVLALWWFLGGNTSDDGYNFTVGRVADGAGYPINYYRYFGVPQDPFGWHYQVIRAMTHVSLAAPWMRLPAFLLGVLGWWLLSREVIPRLGRTVRHSTPALWTCATVFLAIWLPFNNGLRPEPALAVGALLTWCAVDRAIATGRFLPLATATIFAAFTLAIAPGGLMAVAALVAGIRPLVKRLAKRRHRDGLLPILAPILAAGTSVLFEIFADNTLAGVITSSKVASAVGPTLEWWQEPVRYYYLLLPNQVDASLARRFGILTMFLLLVFVMLVMLRRRSPKGIARGPVWRLIAVILGTVFIISFTPTKWTHHLGVYAGIAAGLAAAAGAMAAPAVLRRRRNRTFLVAGLLFVAGIAFAGINGWWFVGTYGVPWRDRPPAIGGLPLYWVLLALSVAAGLLGLWQHLRDDHVTDDVRTGGTREQLRTRLSGALVPTLIGLVVVFEVLSLVKGAVVQRNSFSWASSNARALSGHICGMADFVLVETDPTAGLLSTARVAGQSPTTSPGDALAGSGAAGFTPNGVPNDLSVDTTQSSDSTGSTSSSTNTAQGSAGSSDTSGDESSEGGTGGGQGERGVNGSTVKLPFGLSPSRTPVLGSFGGPGGSLTSDWYQMPPRSDDAPLLTVSVAGAVQAVNGLGVVSSGQQVRIEYGRVGADGRVAAVGQRTPIDVGEAPTWRNLRFPLSDAPAGATVTRLVVADTGGGSDQWVAVTPPRISTMTTLEKVVGRTAPVLIDWVPAFVFPCQRPMGVHNGVEEVPEWRILPDAGATRQNSQTWMSGKAGGPLGLTEAMLRPQLLPTYLRDDWGNDWGSLQRFTPIEPAPTARLDLGSATRSGLWDPAPMRSIGY</sequence>
<keyword evidence="17" id="KW-1185">Reference proteome</keyword>
<dbReference type="InterPro" id="IPR027451">
    <property type="entry name" value="EmbABC_dom1"/>
</dbReference>
<feature type="transmembrane region" description="Helical" evidence="12">
    <location>
        <begin position="43"/>
        <end position="65"/>
    </location>
</feature>
<feature type="transmembrane region" description="Helical" evidence="12">
    <location>
        <begin position="627"/>
        <end position="649"/>
    </location>
</feature>
<feature type="compositionally biased region" description="Polar residues" evidence="11">
    <location>
        <begin position="15"/>
        <end position="27"/>
    </location>
</feature>
<evidence type="ECO:0000256" key="6">
    <source>
        <dbReference type="ARBA" id="ARBA00022679"/>
    </source>
</evidence>
<feature type="domain" description="Arabinosyltransferase C-terminal" evidence="14">
    <location>
        <begin position="728"/>
        <end position="1123"/>
    </location>
</feature>
<comment type="subcellular location">
    <subcellularLocation>
        <location evidence="2">Cell membrane</location>
        <topology evidence="2">Multi-pass membrane protein</topology>
    </subcellularLocation>
</comment>
<keyword evidence="7 12" id="KW-0812">Transmembrane</keyword>
<evidence type="ECO:0000313" key="16">
    <source>
        <dbReference type="EMBL" id="MFD0925242.1"/>
    </source>
</evidence>
<comment type="function">
    <text evidence="1">Arabinosyl transferase responsible for the polymerization of arabinose into the arabinan of arabinogalactan.</text>
</comment>
<feature type="compositionally biased region" description="Basic and acidic residues" evidence="11">
    <location>
        <begin position="1"/>
        <end position="11"/>
    </location>
</feature>
<feature type="region of interest" description="Disordered" evidence="11">
    <location>
        <begin position="1"/>
        <end position="27"/>
    </location>
</feature>
<feature type="compositionally biased region" description="Gly residues" evidence="11">
    <location>
        <begin position="847"/>
        <end position="857"/>
    </location>
</feature>
<dbReference type="EMBL" id="JBHTIL010000001">
    <property type="protein sequence ID" value="MFD0925242.1"/>
    <property type="molecule type" value="Genomic_DNA"/>
</dbReference>
<dbReference type="RefSeq" id="WP_253646792.1">
    <property type="nucleotide sequence ID" value="NZ_BAAAMO010000002.1"/>
</dbReference>
<feature type="transmembrane region" description="Helical" evidence="12">
    <location>
        <begin position="475"/>
        <end position="495"/>
    </location>
</feature>
<gene>
    <name evidence="16" type="ORF">ACFQ04_05770</name>
</gene>
<feature type="domain" description="Arabinofuranosyltransferase central" evidence="13">
    <location>
        <begin position="231"/>
        <end position="690"/>
    </location>
</feature>
<evidence type="ECO:0000256" key="10">
    <source>
        <dbReference type="ARBA" id="ARBA00023316"/>
    </source>
</evidence>
<organism evidence="16 17">
    <name type="scientific">Williamsia deligens</name>
    <dbReference type="NCBI Taxonomy" id="321325"/>
    <lineage>
        <taxon>Bacteria</taxon>
        <taxon>Bacillati</taxon>
        <taxon>Actinomycetota</taxon>
        <taxon>Actinomycetes</taxon>
        <taxon>Mycobacteriales</taxon>
        <taxon>Nocardiaceae</taxon>
        <taxon>Williamsia</taxon>
    </lineage>
</organism>
<evidence type="ECO:0000256" key="11">
    <source>
        <dbReference type="SAM" id="MobiDB-lite"/>
    </source>
</evidence>
<evidence type="ECO:0000256" key="4">
    <source>
        <dbReference type="ARBA" id="ARBA00022475"/>
    </source>
</evidence>
<feature type="transmembrane region" description="Helical" evidence="12">
    <location>
        <begin position="377"/>
        <end position="398"/>
    </location>
</feature>
<feature type="transmembrane region" description="Helical" evidence="12">
    <location>
        <begin position="597"/>
        <end position="620"/>
    </location>
</feature>
<comment type="caution">
    <text evidence="16">The sequence shown here is derived from an EMBL/GenBank/DDBJ whole genome shotgun (WGS) entry which is preliminary data.</text>
</comment>
<feature type="transmembrane region" description="Helical" evidence="12">
    <location>
        <begin position="710"/>
        <end position="732"/>
    </location>
</feature>
<evidence type="ECO:0000256" key="7">
    <source>
        <dbReference type="ARBA" id="ARBA00022692"/>
    </source>
</evidence>
<dbReference type="Gene3D" id="2.60.120.610">
    <property type="entry name" value="arabinofuranosyltransferase like domain"/>
    <property type="match status" value="1"/>
</dbReference>
<dbReference type="Pfam" id="PF04602">
    <property type="entry name" value="Arabinose_trans"/>
    <property type="match status" value="1"/>
</dbReference>
<proteinExistence type="inferred from homology"/>
<feature type="transmembrane region" description="Helical" evidence="12">
    <location>
        <begin position="669"/>
        <end position="689"/>
    </location>
</feature>
<dbReference type="InterPro" id="IPR032731">
    <property type="entry name" value="Arabino_trans_C"/>
</dbReference>
<dbReference type="Pfam" id="PF14896">
    <property type="entry name" value="Arabino_trans_C"/>
    <property type="match status" value="1"/>
</dbReference>
<keyword evidence="9 12" id="KW-0472">Membrane</keyword>
<evidence type="ECO:0000256" key="1">
    <source>
        <dbReference type="ARBA" id="ARBA00003001"/>
    </source>
</evidence>
<dbReference type="Proteomes" id="UP001597068">
    <property type="component" value="Unassembled WGS sequence"/>
</dbReference>
<keyword evidence="6" id="KW-0808">Transferase</keyword>
<feature type="transmembrane region" description="Helical" evidence="12">
    <location>
        <begin position="237"/>
        <end position="257"/>
    </location>
</feature>
<comment type="similarity">
    <text evidence="3">Belongs to the emb family.</text>
</comment>
<keyword evidence="5" id="KW-0328">Glycosyltransferase</keyword>
<reference evidence="17" key="1">
    <citation type="journal article" date="2019" name="Int. J. Syst. Evol. Microbiol.">
        <title>The Global Catalogue of Microorganisms (GCM) 10K type strain sequencing project: providing services to taxonomists for standard genome sequencing and annotation.</title>
        <authorList>
            <consortium name="The Broad Institute Genomics Platform"/>
            <consortium name="The Broad Institute Genome Sequencing Center for Infectious Disease"/>
            <person name="Wu L."/>
            <person name="Ma J."/>
        </authorList>
    </citation>
    <scope>NUCLEOTIDE SEQUENCE [LARGE SCALE GENOMIC DNA]</scope>
    <source>
        <strain evidence="17">CCUG 50873</strain>
    </source>
</reference>
<evidence type="ECO:0000259" key="13">
    <source>
        <dbReference type="Pfam" id="PF04602"/>
    </source>
</evidence>
<accession>A0ABW3G8Q2</accession>
<dbReference type="InterPro" id="IPR042486">
    <property type="entry name" value="Arabino_trans_C_2"/>
</dbReference>
<feature type="transmembrane region" description="Helical" evidence="12">
    <location>
        <begin position="571"/>
        <end position="591"/>
    </location>
</feature>
<dbReference type="InterPro" id="IPR040920">
    <property type="entry name" value="Arabino_trans_N"/>
</dbReference>
<feature type="compositionally biased region" description="Low complexity" evidence="11">
    <location>
        <begin position="812"/>
        <end position="839"/>
    </location>
</feature>
<evidence type="ECO:0000259" key="15">
    <source>
        <dbReference type="Pfam" id="PF17689"/>
    </source>
</evidence>
<feature type="transmembrane region" description="Helical" evidence="12">
    <location>
        <begin position="269"/>
        <end position="293"/>
    </location>
</feature>
<feature type="transmembrane region" description="Helical" evidence="12">
    <location>
        <begin position="346"/>
        <end position="365"/>
    </location>
</feature>
<evidence type="ECO:0000256" key="5">
    <source>
        <dbReference type="ARBA" id="ARBA00022676"/>
    </source>
</evidence>
<name>A0ABW3G8Q2_9NOCA</name>
<evidence type="ECO:0000313" key="17">
    <source>
        <dbReference type="Proteomes" id="UP001597068"/>
    </source>
</evidence>
<evidence type="ECO:0000256" key="12">
    <source>
        <dbReference type="SAM" id="Phobius"/>
    </source>
</evidence>
<dbReference type="Pfam" id="PF17689">
    <property type="entry name" value="Arabino_trans_N"/>
    <property type="match status" value="1"/>
</dbReference>
<dbReference type="InterPro" id="IPR007680">
    <property type="entry name" value="Arabino_trans_central"/>
</dbReference>